<feature type="domain" description="Response regulatory" evidence="2">
    <location>
        <begin position="137"/>
        <end position="253"/>
    </location>
</feature>
<dbReference type="InterPro" id="IPR000160">
    <property type="entry name" value="GGDEF_dom"/>
</dbReference>
<dbReference type="InterPro" id="IPR001789">
    <property type="entry name" value="Sig_transdc_resp-reg_receiver"/>
</dbReference>
<dbReference type="GO" id="GO:0071111">
    <property type="term" value="F:cyclic-guanylate-specific phosphodiesterase activity"/>
    <property type="evidence" value="ECO:0007669"/>
    <property type="project" value="InterPro"/>
</dbReference>
<dbReference type="CDD" id="cd00156">
    <property type="entry name" value="REC"/>
    <property type="match status" value="1"/>
</dbReference>
<evidence type="ECO:0000313" key="5">
    <source>
        <dbReference type="Proteomes" id="UP000483379"/>
    </source>
</evidence>
<dbReference type="Gene3D" id="3.20.20.450">
    <property type="entry name" value="EAL domain"/>
    <property type="match status" value="1"/>
</dbReference>
<dbReference type="SMART" id="SM00052">
    <property type="entry name" value="EAL"/>
    <property type="match status" value="1"/>
</dbReference>
<dbReference type="InterPro" id="IPR029787">
    <property type="entry name" value="Nucleotide_cyclase"/>
</dbReference>
<comment type="caution">
    <text evidence="4">The sequence shown here is derived from an EMBL/GenBank/DDBJ whole genome shotgun (WGS) entry which is preliminary data.</text>
</comment>
<keyword evidence="1" id="KW-0597">Phosphoprotein</keyword>
<dbReference type="InterPro" id="IPR050706">
    <property type="entry name" value="Cyclic-di-GMP_PDE-like"/>
</dbReference>
<evidence type="ECO:0000256" key="1">
    <source>
        <dbReference type="PROSITE-ProRule" id="PRU00169"/>
    </source>
</evidence>
<dbReference type="Pfam" id="PF00072">
    <property type="entry name" value="Response_reg"/>
    <property type="match status" value="1"/>
</dbReference>
<evidence type="ECO:0000313" key="4">
    <source>
        <dbReference type="EMBL" id="NEV63184.1"/>
    </source>
</evidence>
<dbReference type="PANTHER" id="PTHR33121">
    <property type="entry name" value="CYCLIC DI-GMP PHOSPHODIESTERASE PDEF"/>
    <property type="match status" value="1"/>
</dbReference>
<evidence type="ECO:0000259" key="3">
    <source>
        <dbReference type="PROSITE" id="PS50883"/>
    </source>
</evidence>
<proteinExistence type="predicted"/>
<keyword evidence="5" id="KW-1185">Reference proteome</keyword>
<dbReference type="GO" id="GO:0000160">
    <property type="term" value="P:phosphorelay signal transduction system"/>
    <property type="evidence" value="ECO:0007669"/>
    <property type="project" value="InterPro"/>
</dbReference>
<dbReference type="Gene3D" id="3.30.70.270">
    <property type="match status" value="1"/>
</dbReference>
<accession>A0A6M0K1H8</accession>
<feature type="domain" description="Response regulatory" evidence="2">
    <location>
        <begin position="9"/>
        <end position="128"/>
    </location>
</feature>
<gene>
    <name evidence="4" type="ORF">G3446_15040</name>
</gene>
<feature type="modified residue" description="4-aspartylphosphate" evidence="1">
    <location>
        <position position="58"/>
    </location>
</feature>
<evidence type="ECO:0000259" key="2">
    <source>
        <dbReference type="PROSITE" id="PS50110"/>
    </source>
</evidence>
<dbReference type="SUPFAM" id="SSF141868">
    <property type="entry name" value="EAL domain-like"/>
    <property type="match status" value="1"/>
</dbReference>
<dbReference type="PANTHER" id="PTHR33121:SF79">
    <property type="entry name" value="CYCLIC DI-GMP PHOSPHODIESTERASE PDED-RELATED"/>
    <property type="match status" value="1"/>
</dbReference>
<organism evidence="4 5">
    <name type="scientific">Thiorhodococcus minor</name>
    <dbReference type="NCBI Taxonomy" id="57489"/>
    <lineage>
        <taxon>Bacteria</taxon>
        <taxon>Pseudomonadati</taxon>
        <taxon>Pseudomonadota</taxon>
        <taxon>Gammaproteobacteria</taxon>
        <taxon>Chromatiales</taxon>
        <taxon>Chromatiaceae</taxon>
        <taxon>Thiorhodococcus</taxon>
    </lineage>
</organism>
<feature type="modified residue" description="4-aspartylphosphate" evidence="1">
    <location>
        <position position="186"/>
    </location>
</feature>
<dbReference type="Proteomes" id="UP000483379">
    <property type="component" value="Unassembled WGS sequence"/>
</dbReference>
<dbReference type="SMART" id="SM00267">
    <property type="entry name" value="GGDEF"/>
    <property type="match status" value="1"/>
</dbReference>
<sequence>MPEQAFNSEILLLSADPATAEGLSEALEALGARVTACQRLADGMGIALSTRPALAAVDTRLLVSPDEIGEIAERLSKAEPEGAPAKLVVLADREDLGYRLAAMRAGAEAVLLLVDPQERLAERIAEILDIRHEGATRVLVVDDQPVAALFASRVLQGAGIETRRVTNAMKVMDVLDDFQPDLVVMDLHMPGASGIELTGVIRGRDKFADIPIIFLSSELDPDVQMAALRVGGDEFLSKPVAPDRLVTVVREQLQRASERRRRWRGSASIDSLTRLATRERLLKRLDWLLGQAYSNQSGGAMHRVAQSRLGHRAIVYLDIMGVDESLELVAAEVAAHVKPGDLAARVSERSIAILICRDSNQQIAELAQSLLFRAGELLEQKSIGADVGGGWYPLTGACKDAVTLLSRAAKAARWSLRGGAGEVGLYDRAKSSVARDDRRLAVLDAVRYERTELLYEPMVALTGIVGERYEMTPRLLIGDGEVLPPADFMATIARSGLAPRFDRWLLAAGLDVLKKKMDAKQPVLLFIHQSLYGLAKDDWIYWVRDEINARDLIRLRPVLQFEIGEADKQLELAIKRSRQLGRLGIRVCLNGLDFSERSMRVLHAVPSGYVRISRRVIHGPDADSIAWLIQSIKACGARVIATGVDGPAAIARLFSEGVDLIQGPYIQPPGLAMDFEFAAGGEASG</sequence>
<dbReference type="InterPro" id="IPR011006">
    <property type="entry name" value="CheY-like_superfamily"/>
</dbReference>
<dbReference type="SMART" id="SM00448">
    <property type="entry name" value="REC"/>
    <property type="match status" value="2"/>
</dbReference>
<dbReference type="PROSITE" id="PS50110">
    <property type="entry name" value="RESPONSE_REGULATORY"/>
    <property type="match status" value="2"/>
</dbReference>
<reference evidence="4 5" key="1">
    <citation type="submission" date="2020-02" db="EMBL/GenBank/DDBJ databases">
        <title>Genome sequences of Thiorhodococcus mannitoliphagus and Thiorhodococcus minor, purple sulfur photosynthetic bacteria in the gammaproteobacterial family, Chromatiaceae.</title>
        <authorList>
            <person name="Aviles F.A."/>
            <person name="Meyer T.E."/>
            <person name="Kyndt J.A."/>
        </authorList>
    </citation>
    <scope>NUCLEOTIDE SEQUENCE [LARGE SCALE GENOMIC DNA]</scope>
    <source>
        <strain evidence="4 5">DSM 11518</strain>
    </source>
</reference>
<name>A0A6M0K1H8_9GAMM</name>
<dbReference type="RefSeq" id="WP_164453649.1">
    <property type="nucleotide sequence ID" value="NZ_JAAIJQ010000044.1"/>
</dbReference>
<protein>
    <submittedName>
        <fullName evidence="4">EAL domain-containing protein</fullName>
    </submittedName>
</protein>
<feature type="domain" description="EAL" evidence="3">
    <location>
        <begin position="435"/>
        <end position="683"/>
    </location>
</feature>
<dbReference type="AlphaFoldDB" id="A0A6M0K1H8"/>
<dbReference type="SUPFAM" id="SSF52172">
    <property type="entry name" value="CheY-like"/>
    <property type="match status" value="2"/>
</dbReference>
<dbReference type="InterPro" id="IPR035919">
    <property type="entry name" value="EAL_sf"/>
</dbReference>
<dbReference type="EMBL" id="JAAIJQ010000044">
    <property type="protein sequence ID" value="NEV63184.1"/>
    <property type="molecule type" value="Genomic_DNA"/>
</dbReference>
<dbReference type="Gene3D" id="3.40.50.2300">
    <property type="match status" value="2"/>
</dbReference>
<dbReference type="InterPro" id="IPR001633">
    <property type="entry name" value="EAL_dom"/>
</dbReference>
<dbReference type="Pfam" id="PF00563">
    <property type="entry name" value="EAL"/>
    <property type="match status" value="1"/>
</dbReference>
<dbReference type="SUPFAM" id="SSF55073">
    <property type="entry name" value="Nucleotide cyclase"/>
    <property type="match status" value="1"/>
</dbReference>
<dbReference type="PROSITE" id="PS50883">
    <property type="entry name" value="EAL"/>
    <property type="match status" value="1"/>
</dbReference>
<dbReference type="CDD" id="cd01948">
    <property type="entry name" value="EAL"/>
    <property type="match status" value="1"/>
</dbReference>
<dbReference type="InterPro" id="IPR043128">
    <property type="entry name" value="Rev_trsase/Diguanyl_cyclase"/>
</dbReference>